<dbReference type="InterPro" id="IPR003378">
    <property type="entry name" value="Fringe-like_glycosylTrfase"/>
</dbReference>
<name>A0AB34JW02_PRYPA</name>
<feature type="signal peptide" evidence="9">
    <location>
        <begin position="1"/>
        <end position="25"/>
    </location>
</feature>
<feature type="region of interest" description="Disordered" evidence="8">
    <location>
        <begin position="571"/>
        <end position="592"/>
    </location>
</feature>
<protein>
    <recommendedName>
        <fullName evidence="10">Fringe-like glycosyltransferase domain-containing protein</fullName>
    </recommendedName>
</protein>
<keyword evidence="6" id="KW-1133">Transmembrane helix</keyword>
<dbReference type="Gene3D" id="3.90.550.50">
    <property type="match status" value="1"/>
</dbReference>
<dbReference type="GO" id="GO:0016020">
    <property type="term" value="C:membrane"/>
    <property type="evidence" value="ECO:0007669"/>
    <property type="project" value="UniProtKB-SubCell"/>
</dbReference>
<keyword evidence="2" id="KW-0328">Glycosyltransferase</keyword>
<dbReference type="Pfam" id="PF02434">
    <property type="entry name" value="Fringe"/>
    <property type="match status" value="1"/>
</dbReference>
<comment type="subcellular location">
    <subcellularLocation>
        <location evidence="1">Membrane</location>
        <topology evidence="1">Single-pass type II membrane protein</topology>
    </subcellularLocation>
</comment>
<keyword evidence="4" id="KW-0812">Transmembrane</keyword>
<proteinExistence type="predicted"/>
<dbReference type="AlphaFoldDB" id="A0AB34JW02"/>
<dbReference type="GO" id="GO:0016757">
    <property type="term" value="F:glycosyltransferase activity"/>
    <property type="evidence" value="ECO:0007669"/>
    <property type="project" value="UniProtKB-KW"/>
</dbReference>
<keyword evidence="9" id="KW-0732">Signal</keyword>
<feature type="compositionally biased region" description="Basic and acidic residues" evidence="8">
    <location>
        <begin position="481"/>
        <end position="497"/>
    </location>
</feature>
<evidence type="ECO:0000256" key="1">
    <source>
        <dbReference type="ARBA" id="ARBA00004606"/>
    </source>
</evidence>
<evidence type="ECO:0000259" key="10">
    <source>
        <dbReference type="Pfam" id="PF02434"/>
    </source>
</evidence>
<evidence type="ECO:0000256" key="4">
    <source>
        <dbReference type="ARBA" id="ARBA00022692"/>
    </source>
</evidence>
<dbReference type="Proteomes" id="UP001515480">
    <property type="component" value="Unassembled WGS sequence"/>
</dbReference>
<evidence type="ECO:0000256" key="5">
    <source>
        <dbReference type="ARBA" id="ARBA00022968"/>
    </source>
</evidence>
<gene>
    <name evidence="11" type="ORF">AB1Y20_019803</name>
</gene>
<feature type="region of interest" description="Disordered" evidence="8">
    <location>
        <begin position="30"/>
        <end position="49"/>
    </location>
</feature>
<feature type="chain" id="PRO_5044199372" description="Fringe-like glycosyltransferase domain-containing protein" evidence="9">
    <location>
        <begin position="26"/>
        <end position="592"/>
    </location>
</feature>
<comment type="caution">
    <text evidence="11">The sequence shown here is derived from an EMBL/GenBank/DDBJ whole genome shotgun (WGS) entry which is preliminary data.</text>
</comment>
<dbReference type="EMBL" id="JBGBPQ010000004">
    <property type="protein sequence ID" value="KAL1524926.1"/>
    <property type="molecule type" value="Genomic_DNA"/>
</dbReference>
<keyword evidence="5" id="KW-0735">Signal-anchor</keyword>
<feature type="compositionally biased region" description="Polar residues" evidence="8">
    <location>
        <begin position="573"/>
        <end position="592"/>
    </location>
</feature>
<keyword evidence="3" id="KW-0808">Transferase</keyword>
<keyword evidence="12" id="KW-1185">Reference proteome</keyword>
<evidence type="ECO:0000256" key="3">
    <source>
        <dbReference type="ARBA" id="ARBA00022679"/>
    </source>
</evidence>
<evidence type="ECO:0000256" key="6">
    <source>
        <dbReference type="ARBA" id="ARBA00022989"/>
    </source>
</evidence>
<evidence type="ECO:0000256" key="7">
    <source>
        <dbReference type="ARBA" id="ARBA00023136"/>
    </source>
</evidence>
<reference evidence="11 12" key="1">
    <citation type="journal article" date="2024" name="Science">
        <title>Giant polyketide synthase enzymes in the biosynthesis of giant marine polyether toxins.</title>
        <authorList>
            <person name="Fallon T.R."/>
            <person name="Shende V.V."/>
            <person name="Wierzbicki I.H."/>
            <person name="Pendleton A.L."/>
            <person name="Watervoot N.F."/>
            <person name="Auber R.P."/>
            <person name="Gonzalez D.J."/>
            <person name="Wisecaver J.H."/>
            <person name="Moore B.S."/>
        </authorList>
    </citation>
    <scope>NUCLEOTIDE SEQUENCE [LARGE SCALE GENOMIC DNA]</scope>
    <source>
        <strain evidence="11 12">12B1</strain>
    </source>
</reference>
<keyword evidence="7" id="KW-0472">Membrane</keyword>
<evidence type="ECO:0000256" key="2">
    <source>
        <dbReference type="ARBA" id="ARBA00022676"/>
    </source>
</evidence>
<evidence type="ECO:0000313" key="12">
    <source>
        <dbReference type="Proteomes" id="UP001515480"/>
    </source>
</evidence>
<evidence type="ECO:0000256" key="9">
    <source>
        <dbReference type="SAM" id="SignalP"/>
    </source>
</evidence>
<evidence type="ECO:0000256" key="8">
    <source>
        <dbReference type="SAM" id="MobiDB-lite"/>
    </source>
</evidence>
<feature type="region of interest" description="Disordered" evidence="8">
    <location>
        <begin position="204"/>
        <end position="233"/>
    </location>
</feature>
<accession>A0AB34JW02</accession>
<feature type="domain" description="Fringe-like glycosyltransferase" evidence="10">
    <location>
        <begin position="267"/>
        <end position="414"/>
    </location>
</feature>
<organism evidence="11 12">
    <name type="scientific">Prymnesium parvum</name>
    <name type="common">Toxic golden alga</name>
    <dbReference type="NCBI Taxonomy" id="97485"/>
    <lineage>
        <taxon>Eukaryota</taxon>
        <taxon>Haptista</taxon>
        <taxon>Haptophyta</taxon>
        <taxon>Prymnesiophyceae</taxon>
        <taxon>Prymnesiales</taxon>
        <taxon>Prymnesiaceae</taxon>
        <taxon>Prymnesium</taxon>
    </lineage>
</organism>
<sequence>MPSTIKRLLLCGTILVFVLVQLAIAATVARRRPQAPPPPSATAVAPPSSPHLPPFPLRPLVAPPSRRLPRGVPCTEFADLDAAYVRCHGASATPLVHCPRATSMETACVMRPAEVDVSCGSVGSTSLEWKDVVFAVATYNSEFEREMLQVGAETWLPLVSGADLVLGIDADDPRPDEYIKPKLKRAAHDVHIHVYRCPVCCSGGRKTPGSAKSRSEGAAGMPNSPCPEPTEEGKAVVREGWKARSKVMYLFLEVGRMFGGGAGGRAAKRYLLKVDADATLHPHHLLSFLRRYDEVVGSSEPSLFGMAACRSKKAERELCHAGGGAAYGLTFPAVATLAEYMRKAYPRFLKEADNGTYGGEDVIVAFALKHAAGVSVVNCGAFHQHRADQYMFYRMDTVPWPSSATPVSFHHFRSTTGMRSFFKCAMYDLSTGQPRCFYRDADVFLRSQTMKCPKHNSTADCNASAVVLKAAHQAQKFRDAARSAQRKAAERAREQKRAHSAGGQQARGLGAVGLSIGVNSMRVVFQATNTTRGQKGVSILQARGAKGISDLNARIKAYRAHKEYKQAMMVSRRAQTASPQQASESQQNGMRA</sequence>
<evidence type="ECO:0000313" key="11">
    <source>
        <dbReference type="EMBL" id="KAL1524926.1"/>
    </source>
</evidence>
<feature type="region of interest" description="Disordered" evidence="8">
    <location>
        <begin position="481"/>
        <end position="506"/>
    </location>
</feature>